<dbReference type="RefSeq" id="WP_123608475.1">
    <property type="nucleotide sequence ID" value="NZ_RJVG01000002.1"/>
</dbReference>
<feature type="compositionally biased region" description="Polar residues" evidence="1">
    <location>
        <begin position="41"/>
        <end position="54"/>
    </location>
</feature>
<keyword evidence="3" id="KW-1185">Reference proteome</keyword>
<sequence length="101" mass="11527">MPISRLDMISMAPKSQEVTQYKQGEASKTFAEHVQIQSGFQKEVIHNSQQAVKSTKSENKEKRYDAKEKGSNSYEGQGTKKEKKESKDKTEIKLSNFDIKI</sequence>
<evidence type="ECO:0000313" key="2">
    <source>
        <dbReference type="EMBL" id="ROR30795.1"/>
    </source>
</evidence>
<dbReference type="AlphaFoldDB" id="A0A3N1XVY8"/>
<proteinExistence type="predicted"/>
<accession>A0A3N1XVY8</accession>
<name>A0A3N1XVY8_9FIRM</name>
<evidence type="ECO:0000313" key="3">
    <source>
        <dbReference type="Proteomes" id="UP000273083"/>
    </source>
</evidence>
<comment type="caution">
    <text evidence="2">The sequence shown here is derived from an EMBL/GenBank/DDBJ whole genome shotgun (WGS) entry which is preliminary data.</text>
</comment>
<organism evidence="2 3">
    <name type="scientific">Mobilisporobacter senegalensis</name>
    <dbReference type="NCBI Taxonomy" id="1329262"/>
    <lineage>
        <taxon>Bacteria</taxon>
        <taxon>Bacillati</taxon>
        <taxon>Bacillota</taxon>
        <taxon>Clostridia</taxon>
        <taxon>Lachnospirales</taxon>
        <taxon>Lachnospiraceae</taxon>
        <taxon>Mobilisporobacter</taxon>
    </lineage>
</organism>
<dbReference type="EMBL" id="RJVG01000002">
    <property type="protein sequence ID" value="ROR30795.1"/>
    <property type="molecule type" value="Genomic_DNA"/>
</dbReference>
<feature type="compositionally biased region" description="Basic and acidic residues" evidence="1">
    <location>
        <begin position="55"/>
        <end position="70"/>
    </location>
</feature>
<feature type="region of interest" description="Disordered" evidence="1">
    <location>
        <begin position="41"/>
        <end position="101"/>
    </location>
</feature>
<feature type="compositionally biased region" description="Basic and acidic residues" evidence="1">
    <location>
        <begin position="78"/>
        <end position="92"/>
    </location>
</feature>
<reference evidence="2 3" key="1">
    <citation type="submission" date="2018-11" db="EMBL/GenBank/DDBJ databases">
        <title>Genomic Encyclopedia of Type Strains, Phase IV (KMG-IV): sequencing the most valuable type-strain genomes for metagenomic binning, comparative biology and taxonomic classification.</title>
        <authorList>
            <person name="Goeker M."/>
        </authorList>
    </citation>
    <scope>NUCLEOTIDE SEQUENCE [LARGE SCALE GENOMIC DNA]</scope>
    <source>
        <strain evidence="2 3">DSM 26537</strain>
    </source>
</reference>
<protein>
    <submittedName>
        <fullName evidence="2">Uncharacterized protein</fullName>
    </submittedName>
</protein>
<evidence type="ECO:0000256" key="1">
    <source>
        <dbReference type="SAM" id="MobiDB-lite"/>
    </source>
</evidence>
<dbReference type="Proteomes" id="UP000273083">
    <property type="component" value="Unassembled WGS sequence"/>
</dbReference>
<gene>
    <name evidence="2" type="ORF">EDD66_102450</name>
</gene>
<dbReference type="OrthoDB" id="2064336at2"/>